<dbReference type="PANTHER" id="PTHR11804:SF84">
    <property type="entry name" value="SACCHAROLYSIN"/>
    <property type="match status" value="1"/>
</dbReference>
<dbReference type="PANTHER" id="PTHR11804">
    <property type="entry name" value="PROTEASE M3 THIMET OLIGOPEPTIDASE-RELATED"/>
    <property type="match status" value="1"/>
</dbReference>
<comment type="cofactor">
    <cofactor evidence="7">
        <name>Zn(2+)</name>
        <dbReference type="ChEBI" id="CHEBI:29105"/>
    </cofactor>
    <text evidence="7">Binds 1 zinc ion.</text>
</comment>
<organism evidence="9 10">
    <name type="scientific">Pseudomonas weihenstephanensis</name>
    <dbReference type="NCBI Taxonomy" id="1608994"/>
    <lineage>
        <taxon>Bacteria</taxon>
        <taxon>Pseudomonadati</taxon>
        <taxon>Pseudomonadota</taxon>
        <taxon>Gammaproteobacteria</taxon>
        <taxon>Pseudomonadales</taxon>
        <taxon>Pseudomonadaceae</taxon>
        <taxon>Pseudomonas</taxon>
    </lineage>
</organism>
<keyword evidence="6 7" id="KW-0482">Metalloprotease</keyword>
<evidence type="ECO:0000256" key="2">
    <source>
        <dbReference type="ARBA" id="ARBA00022670"/>
    </source>
</evidence>
<accession>A0A0J6IPN2</accession>
<evidence type="ECO:0000256" key="3">
    <source>
        <dbReference type="ARBA" id="ARBA00022723"/>
    </source>
</evidence>
<evidence type="ECO:0000256" key="1">
    <source>
        <dbReference type="ARBA" id="ARBA00006040"/>
    </source>
</evidence>
<keyword evidence="4 7" id="KW-0378">Hydrolase</keyword>
<keyword evidence="3 7" id="KW-0479">Metal-binding</keyword>
<dbReference type="EMBL" id="JYLF01000003">
    <property type="protein sequence ID" value="KMN14129.1"/>
    <property type="molecule type" value="Genomic_DNA"/>
</dbReference>
<sequence>MNDSNPLLQPHNLVNYAHIRLEHLKPAITRILDENRSAVELIISSQAQTPTWSGLVLAMDALSARVDDASNVLVTLALIPQTDDWQAIASECWTLISDWHVEVTQSLGLFKAYQTLAAQRLSPAAKTLLAKKINAFNAAGLNLADDQKTALITLNEHIQSLEHTFFTNVQVASRAWSKLISDESLLAGLSQPLKNKLALKAIATGREGWLLTLDEEAIYNDVMAQCENRALRQELLTAYSCRASDHGPMAGHNDNGPILEQLLERRHHKAHLLGYDNYAQLSLQTKIATSTEQVMGFLKSNNAHKKPQLAAQMPSLKALASSLGYSTLQAWDYPYVAHRLSAQLSGMSDAELQAYFPFNHVLDGLILIVQRLFDIQLVAQLSFSTWHHDVMLFEVRDKHTLLGHIYIDPFFREPKADGCWTQAARDRRIDAQGNVILPVAIFHGNFSPASDTTPCLLSPLQLRMLFHEFGHCLQQVLTLSDVRELSSILHMGKDASEFAGKMLEQWCLSPACLLWISRHYQTAKALSSEQVGRLLDARKVTAALETATELLRSQFDFEVHLSVGDGRTVQQVLRHARTEALPLGWPENDQFANTFDYMVTGYEAGYYTYEWAESLAQKVFAKFENDGIFNQNTGQAFRDAFFSPGDERSLLESFEHFMGAPAKGF</sequence>
<name>A0A0J6IPN2_9PSED</name>
<dbReference type="Gene3D" id="1.10.1370.10">
    <property type="entry name" value="Neurolysin, domain 3"/>
    <property type="match status" value="1"/>
</dbReference>
<evidence type="ECO:0000256" key="5">
    <source>
        <dbReference type="ARBA" id="ARBA00022833"/>
    </source>
</evidence>
<protein>
    <recommendedName>
        <fullName evidence="8">Peptidase M3A/M3B catalytic domain-containing protein</fullName>
    </recommendedName>
</protein>
<dbReference type="Gene3D" id="3.40.390.10">
    <property type="entry name" value="Collagenase (Catalytic Domain)"/>
    <property type="match status" value="1"/>
</dbReference>
<dbReference type="STRING" id="1608994.TU86_08955"/>
<dbReference type="OrthoDB" id="9773538at2"/>
<dbReference type="GO" id="GO:0006508">
    <property type="term" value="P:proteolysis"/>
    <property type="evidence" value="ECO:0007669"/>
    <property type="project" value="UniProtKB-KW"/>
</dbReference>
<comment type="caution">
    <text evidence="9">The sequence shown here is derived from an EMBL/GenBank/DDBJ whole genome shotgun (WGS) entry which is preliminary data.</text>
</comment>
<dbReference type="InterPro" id="IPR024077">
    <property type="entry name" value="Neurolysin/TOP_dom2"/>
</dbReference>
<dbReference type="RefSeq" id="WP_048363940.1">
    <property type="nucleotide sequence ID" value="NZ_JYLF01000003.1"/>
</dbReference>
<proteinExistence type="inferred from homology"/>
<evidence type="ECO:0000313" key="10">
    <source>
        <dbReference type="Proteomes" id="UP000036325"/>
    </source>
</evidence>
<keyword evidence="5 7" id="KW-0862">Zinc</keyword>
<feature type="domain" description="Peptidase M3A/M3B catalytic" evidence="8">
    <location>
        <begin position="222"/>
        <end position="661"/>
    </location>
</feature>
<dbReference type="Proteomes" id="UP000036325">
    <property type="component" value="Unassembled WGS sequence"/>
</dbReference>
<dbReference type="InterPro" id="IPR001567">
    <property type="entry name" value="Pept_M3A_M3B_dom"/>
</dbReference>
<gene>
    <name evidence="9" type="ORF">TU86_08955</name>
</gene>
<dbReference type="PATRIC" id="fig|1608994.3.peg.2408"/>
<evidence type="ECO:0000256" key="6">
    <source>
        <dbReference type="ARBA" id="ARBA00023049"/>
    </source>
</evidence>
<dbReference type="InterPro" id="IPR024079">
    <property type="entry name" value="MetalloPept_cat_dom_sf"/>
</dbReference>
<dbReference type="GO" id="GO:0006518">
    <property type="term" value="P:peptide metabolic process"/>
    <property type="evidence" value="ECO:0007669"/>
    <property type="project" value="TreeGrafter"/>
</dbReference>
<reference evidence="9 10" key="1">
    <citation type="submission" date="2015-02" db="EMBL/GenBank/DDBJ databases">
        <title>Pseudomonas helleri sp. nov. and Pseudomonas weihenstephanensis sp. nov., isolated from raw cows milk.</title>
        <authorList>
            <person name="von Neubeck M."/>
            <person name="Huptas C."/>
            <person name="Wenning M."/>
            <person name="Scherer S."/>
        </authorList>
    </citation>
    <scope>NUCLEOTIDE SEQUENCE [LARGE SCALE GENOMIC DNA]</scope>
    <source>
        <strain evidence="9 10">DSM 29166</strain>
    </source>
</reference>
<evidence type="ECO:0000256" key="4">
    <source>
        <dbReference type="ARBA" id="ARBA00022801"/>
    </source>
</evidence>
<dbReference type="Pfam" id="PF01432">
    <property type="entry name" value="Peptidase_M3"/>
    <property type="match status" value="1"/>
</dbReference>
<evidence type="ECO:0000313" key="9">
    <source>
        <dbReference type="EMBL" id="KMN14129.1"/>
    </source>
</evidence>
<dbReference type="InterPro" id="IPR045090">
    <property type="entry name" value="Pept_M3A_M3B"/>
</dbReference>
<dbReference type="GO" id="GO:0004222">
    <property type="term" value="F:metalloendopeptidase activity"/>
    <property type="evidence" value="ECO:0007669"/>
    <property type="project" value="InterPro"/>
</dbReference>
<evidence type="ECO:0000256" key="7">
    <source>
        <dbReference type="RuleBase" id="RU003435"/>
    </source>
</evidence>
<evidence type="ECO:0000259" key="8">
    <source>
        <dbReference type="Pfam" id="PF01432"/>
    </source>
</evidence>
<dbReference type="SUPFAM" id="SSF55486">
    <property type="entry name" value="Metalloproteases ('zincins'), catalytic domain"/>
    <property type="match status" value="1"/>
</dbReference>
<dbReference type="GO" id="GO:0046872">
    <property type="term" value="F:metal ion binding"/>
    <property type="evidence" value="ECO:0007669"/>
    <property type="project" value="UniProtKB-UniRule"/>
</dbReference>
<comment type="similarity">
    <text evidence="1 7">Belongs to the peptidase M3 family.</text>
</comment>
<keyword evidence="2 7" id="KW-0645">Protease</keyword>
<dbReference type="AlphaFoldDB" id="A0A0J6IPN2"/>